<dbReference type="Gene3D" id="1.10.640.10">
    <property type="entry name" value="Haem peroxidase domain superfamily, animal type"/>
    <property type="match status" value="1"/>
</dbReference>
<dbReference type="GO" id="GO:0004601">
    <property type="term" value="F:peroxidase activity"/>
    <property type="evidence" value="ECO:0007669"/>
    <property type="project" value="InterPro"/>
</dbReference>
<evidence type="ECO:0000313" key="6">
    <source>
        <dbReference type="Proteomes" id="UP000247409"/>
    </source>
</evidence>
<dbReference type="PANTHER" id="PTHR11475">
    <property type="entry name" value="OXIDASE/PEROXIDASE"/>
    <property type="match status" value="1"/>
</dbReference>
<dbReference type="Pfam" id="PF03098">
    <property type="entry name" value="An_peroxidase"/>
    <property type="match status" value="1"/>
</dbReference>
<dbReference type="AlphaFoldDB" id="A0A2V3IN96"/>
<dbReference type="SUPFAM" id="SSF48113">
    <property type="entry name" value="Heme-dependent peroxidases"/>
    <property type="match status" value="1"/>
</dbReference>
<accession>A0A2V3IN96</accession>
<dbReference type="InterPro" id="IPR019791">
    <property type="entry name" value="Haem_peroxidase_animal"/>
</dbReference>
<keyword evidence="2" id="KW-0964">Secreted</keyword>
<protein>
    <submittedName>
        <fullName evidence="5">Uncharacterized protein</fullName>
    </submittedName>
</protein>
<reference evidence="5 6" key="1">
    <citation type="journal article" date="2018" name="Mol. Biol. Evol.">
        <title>Analysis of the draft genome of the red seaweed Gracilariopsis chorda provides insights into genome size evolution in Rhodophyta.</title>
        <authorList>
            <person name="Lee J."/>
            <person name="Yang E.C."/>
            <person name="Graf L."/>
            <person name="Yang J.H."/>
            <person name="Qiu H."/>
            <person name="Zel Zion U."/>
            <person name="Chan C.X."/>
            <person name="Stephens T.G."/>
            <person name="Weber A.P.M."/>
            <person name="Boo G.H."/>
            <person name="Boo S.M."/>
            <person name="Kim K.M."/>
            <person name="Shin Y."/>
            <person name="Jung M."/>
            <person name="Lee S.J."/>
            <person name="Yim H.S."/>
            <person name="Lee J.H."/>
            <person name="Bhattacharya D."/>
            <person name="Yoon H.S."/>
        </authorList>
    </citation>
    <scope>NUCLEOTIDE SEQUENCE [LARGE SCALE GENOMIC DNA]</scope>
    <source>
        <strain evidence="5 6">SKKU-2015</strain>
        <tissue evidence="5">Whole body</tissue>
    </source>
</reference>
<dbReference type="OrthoDB" id="823504at2759"/>
<evidence type="ECO:0000256" key="2">
    <source>
        <dbReference type="ARBA" id="ARBA00022525"/>
    </source>
</evidence>
<dbReference type="GO" id="GO:0006979">
    <property type="term" value="P:response to oxidative stress"/>
    <property type="evidence" value="ECO:0007669"/>
    <property type="project" value="InterPro"/>
</dbReference>
<keyword evidence="6" id="KW-1185">Reference proteome</keyword>
<dbReference type="GO" id="GO:0005576">
    <property type="term" value="C:extracellular region"/>
    <property type="evidence" value="ECO:0007669"/>
    <property type="project" value="UniProtKB-SubCell"/>
</dbReference>
<dbReference type="InterPro" id="IPR010255">
    <property type="entry name" value="Haem_peroxidase_sf"/>
</dbReference>
<feature type="chain" id="PRO_5016048497" evidence="4">
    <location>
        <begin position="20"/>
        <end position="179"/>
    </location>
</feature>
<keyword evidence="4" id="KW-0732">Signal</keyword>
<feature type="signal peptide" evidence="4">
    <location>
        <begin position="1"/>
        <end position="19"/>
    </location>
</feature>
<sequence>MIKLIAILLITAFATTALAQAPRRIGIGSSSLSSRGPRRRAARIAVSPECVGITTRTITGFCTNDADPTLGESRRAQASYFNVSTQQPADQNLPSPRLVSNIVSAQEGPTENSHGLNEMFTFFGQFIDHDFALSPAKSIVHNFKYMHDWFSCEVCMSHKKGVSSLHSNTWGKLKVAKTF</sequence>
<dbReference type="EMBL" id="NBIV01000121">
    <property type="protein sequence ID" value="PXF43543.1"/>
    <property type="molecule type" value="Genomic_DNA"/>
</dbReference>
<dbReference type="PROSITE" id="PS50292">
    <property type="entry name" value="PEROXIDASE_3"/>
    <property type="match status" value="1"/>
</dbReference>
<evidence type="ECO:0000256" key="1">
    <source>
        <dbReference type="ARBA" id="ARBA00004613"/>
    </source>
</evidence>
<comment type="subcellular location">
    <subcellularLocation>
        <location evidence="1">Secreted</location>
    </subcellularLocation>
</comment>
<evidence type="ECO:0000256" key="4">
    <source>
        <dbReference type="SAM" id="SignalP"/>
    </source>
</evidence>
<gene>
    <name evidence="5" type="ORF">BWQ96_06720</name>
</gene>
<evidence type="ECO:0000313" key="5">
    <source>
        <dbReference type="EMBL" id="PXF43543.1"/>
    </source>
</evidence>
<evidence type="ECO:0000256" key="3">
    <source>
        <dbReference type="ARBA" id="ARBA00023180"/>
    </source>
</evidence>
<dbReference type="InterPro" id="IPR037120">
    <property type="entry name" value="Haem_peroxidase_sf_animal"/>
</dbReference>
<dbReference type="GO" id="GO:0020037">
    <property type="term" value="F:heme binding"/>
    <property type="evidence" value="ECO:0007669"/>
    <property type="project" value="InterPro"/>
</dbReference>
<organism evidence="5 6">
    <name type="scientific">Gracilariopsis chorda</name>
    <dbReference type="NCBI Taxonomy" id="448386"/>
    <lineage>
        <taxon>Eukaryota</taxon>
        <taxon>Rhodophyta</taxon>
        <taxon>Florideophyceae</taxon>
        <taxon>Rhodymeniophycidae</taxon>
        <taxon>Gracilariales</taxon>
        <taxon>Gracilariaceae</taxon>
        <taxon>Gracilariopsis</taxon>
    </lineage>
</organism>
<comment type="caution">
    <text evidence="5">The sequence shown here is derived from an EMBL/GenBank/DDBJ whole genome shotgun (WGS) entry which is preliminary data.</text>
</comment>
<proteinExistence type="predicted"/>
<name>A0A2V3IN96_9FLOR</name>
<keyword evidence="3" id="KW-0325">Glycoprotein</keyword>
<dbReference type="PANTHER" id="PTHR11475:SF4">
    <property type="entry name" value="CHORION PEROXIDASE"/>
    <property type="match status" value="1"/>
</dbReference>
<dbReference type="Proteomes" id="UP000247409">
    <property type="component" value="Unassembled WGS sequence"/>
</dbReference>